<feature type="domain" description="ACT" evidence="4">
    <location>
        <begin position="143"/>
        <end position="217"/>
    </location>
</feature>
<feature type="domain" description="CBS" evidence="3">
    <location>
        <begin position="81"/>
        <end position="137"/>
    </location>
</feature>
<protein>
    <submittedName>
        <fullName evidence="5">CBS domain containing protein</fullName>
    </submittedName>
</protein>
<evidence type="ECO:0000313" key="6">
    <source>
        <dbReference type="Proteomes" id="UP000007844"/>
    </source>
</evidence>
<dbReference type="eggNOG" id="COG0517">
    <property type="taxonomic scope" value="Bacteria"/>
</dbReference>
<dbReference type="Pfam" id="PF00571">
    <property type="entry name" value="CBS"/>
    <property type="match status" value="2"/>
</dbReference>
<dbReference type="PROSITE" id="PS51371">
    <property type="entry name" value="CBS"/>
    <property type="match status" value="2"/>
</dbReference>
<dbReference type="PROSITE" id="PS51671">
    <property type="entry name" value="ACT"/>
    <property type="match status" value="1"/>
</dbReference>
<dbReference type="InterPro" id="IPR045865">
    <property type="entry name" value="ACT-like_dom_sf"/>
</dbReference>
<dbReference type="InterPro" id="IPR046342">
    <property type="entry name" value="CBS_dom_sf"/>
</dbReference>
<dbReference type="Proteomes" id="UP000007844">
    <property type="component" value="Chromosome"/>
</dbReference>
<dbReference type="SUPFAM" id="SSF54631">
    <property type="entry name" value="CBS-domain pair"/>
    <property type="match status" value="1"/>
</dbReference>
<reference evidence="5 6" key="1">
    <citation type="journal article" date="2011" name="J. Bacteriol.">
        <title>Genome sequence of the mercury-methylating and pleomorphic Desulfovibrio africanus Strain Walvis Bay.</title>
        <authorList>
            <person name="Brown S.D."/>
            <person name="Wall J.D."/>
            <person name="Kucken A.M."/>
            <person name="Gilmour C.C."/>
            <person name="Podar M."/>
            <person name="Brandt C.C."/>
            <person name="Teshima H."/>
            <person name="Detter J.C."/>
            <person name="Han C.S."/>
            <person name="Land M.L."/>
            <person name="Lucas S."/>
            <person name="Han J."/>
            <person name="Pennacchio L."/>
            <person name="Nolan M."/>
            <person name="Pitluck S."/>
            <person name="Woyke T."/>
            <person name="Goodwin L."/>
            <person name="Palumbo A.V."/>
            <person name="Elias D.A."/>
        </authorList>
    </citation>
    <scope>NUCLEOTIDE SEQUENCE [LARGE SCALE GENOMIC DNA]</scope>
    <source>
        <strain evidence="5 6">Walvis Bay</strain>
    </source>
</reference>
<evidence type="ECO:0000259" key="4">
    <source>
        <dbReference type="PROSITE" id="PS51671"/>
    </source>
</evidence>
<dbReference type="EMBL" id="CP003221">
    <property type="protein sequence ID" value="EGJ50419.1"/>
    <property type="molecule type" value="Genomic_DNA"/>
</dbReference>
<dbReference type="HOGENOM" id="CLU_040681_6_0_7"/>
<dbReference type="InterPro" id="IPR051462">
    <property type="entry name" value="CBS_domain-containing"/>
</dbReference>
<dbReference type="InterPro" id="IPR002912">
    <property type="entry name" value="ACT_dom"/>
</dbReference>
<dbReference type="PANTHER" id="PTHR48108:SF26">
    <property type="entry name" value="CBS DOMAIN-CONTAINING PROTEIN DDB_G0289609"/>
    <property type="match status" value="1"/>
</dbReference>
<dbReference type="Gene3D" id="3.10.580.10">
    <property type="entry name" value="CBS-domain"/>
    <property type="match status" value="1"/>
</dbReference>
<proteinExistence type="predicted"/>
<keyword evidence="1" id="KW-0677">Repeat</keyword>
<keyword evidence="2" id="KW-0129">CBS domain</keyword>
<evidence type="ECO:0000256" key="1">
    <source>
        <dbReference type="ARBA" id="ARBA00022737"/>
    </source>
</evidence>
<dbReference type="RefSeq" id="WP_014260164.1">
    <property type="nucleotide sequence ID" value="NC_016629.1"/>
</dbReference>
<dbReference type="SUPFAM" id="SSF55021">
    <property type="entry name" value="ACT-like"/>
    <property type="match status" value="1"/>
</dbReference>
<organism evidence="5 6">
    <name type="scientific">Desulfocurvibacter africanus subsp. africanus str. Walvis Bay</name>
    <dbReference type="NCBI Taxonomy" id="690850"/>
    <lineage>
        <taxon>Bacteria</taxon>
        <taxon>Pseudomonadati</taxon>
        <taxon>Thermodesulfobacteriota</taxon>
        <taxon>Desulfovibrionia</taxon>
        <taxon>Desulfovibrionales</taxon>
        <taxon>Desulfovibrionaceae</taxon>
        <taxon>Desulfocurvibacter</taxon>
    </lineage>
</organism>
<dbReference type="SMART" id="SM00116">
    <property type="entry name" value="CBS"/>
    <property type="match status" value="2"/>
</dbReference>
<sequence length="217" mass="24072">MYVGLKMLKGFQTVTTKTSVAEAQTLLEKQHLWMLLVVDGEKLVGYVRDEDISAALPSMMTTLDKFEALYLLRKLTIGMIMRKDIVTVPPEMEIEAAANIMHEKNLAGLAVVDRSGKLVGYINRTVMLDVLVEEMGLRQGGARIVLEVEDRPGVLKDITGIIADQGISIISTSTFHQDRHLVVIRMATGDASAIEAVLRNRGFKLKTVENFAGEWRS</sequence>
<feature type="domain" description="CBS" evidence="3">
    <location>
        <begin position="7"/>
        <end position="62"/>
    </location>
</feature>
<dbReference type="KEGG" id="daf:Desaf_2090"/>
<accession>F3Z3W7</accession>
<keyword evidence="6" id="KW-1185">Reference proteome</keyword>
<gene>
    <name evidence="5" type="ORF">Desaf_2090</name>
</gene>
<dbReference type="STRING" id="690850.Desaf_2090"/>
<evidence type="ECO:0000259" key="3">
    <source>
        <dbReference type="PROSITE" id="PS51371"/>
    </source>
</evidence>
<name>F3Z3W7_DESAF</name>
<dbReference type="Gene3D" id="3.30.70.260">
    <property type="match status" value="1"/>
</dbReference>
<evidence type="ECO:0000313" key="5">
    <source>
        <dbReference type="EMBL" id="EGJ50419.1"/>
    </source>
</evidence>
<dbReference type="AlphaFoldDB" id="F3Z3W7"/>
<dbReference type="Pfam" id="PF01842">
    <property type="entry name" value="ACT"/>
    <property type="match status" value="1"/>
</dbReference>
<dbReference type="PANTHER" id="PTHR48108">
    <property type="entry name" value="CBS DOMAIN-CONTAINING PROTEIN CBSX2, CHLOROPLASTIC"/>
    <property type="match status" value="1"/>
</dbReference>
<evidence type="ECO:0000256" key="2">
    <source>
        <dbReference type="PROSITE-ProRule" id="PRU00703"/>
    </source>
</evidence>
<dbReference type="InterPro" id="IPR000644">
    <property type="entry name" value="CBS_dom"/>
</dbReference>